<evidence type="ECO:0000256" key="1">
    <source>
        <dbReference type="SAM" id="MobiDB-lite"/>
    </source>
</evidence>
<feature type="non-terminal residue" evidence="2">
    <location>
        <position position="379"/>
    </location>
</feature>
<evidence type="ECO:0000313" key="3">
    <source>
        <dbReference type="Proteomes" id="UP000789405"/>
    </source>
</evidence>
<feature type="compositionally biased region" description="Low complexity" evidence="1">
    <location>
        <begin position="307"/>
        <end position="337"/>
    </location>
</feature>
<feature type="region of interest" description="Disordered" evidence="1">
    <location>
        <begin position="1"/>
        <end position="40"/>
    </location>
</feature>
<feature type="region of interest" description="Disordered" evidence="1">
    <location>
        <begin position="284"/>
        <end position="340"/>
    </location>
</feature>
<reference evidence="2" key="1">
    <citation type="submission" date="2021-06" db="EMBL/GenBank/DDBJ databases">
        <authorList>
            <person name="Kallberg Y."/>
            <person name="Tangrot J."/>
            <person name="Rosling A."/>
        </authorList>
    </citation>
    <scope>NUCLEOTIDE SEQUENCE</scope>
    <source>
        <strain evidence="2">MA453B</strain>
    </source>
</reference>
<evidence type="ECO:0000313" key="2">
    <source>
        <dbReference type="EMBL" id="CAG8571491.1"/>
    </source>
</evidence>
<proteinExistence type="predicted"/>
<dbReference type="AlphaFoldDB" id="A0A9N9BPC0"/>
<keyword evidence="3" id="KW-1185">Reference proteome</keyword>
<sequence length="379" mass="42714">MSNLNKLFSKKSSSSRSTSHPFTSSSSSRPTLHPSTSSNQATTEILNRILSQQNSFQKSMEVLLKNQETIQEDIKKIREEIAILSYDKDNLNAIISDTIKDLMKKKIYPNPAEMKAAITFFFKKTDDEFFSTFSNTGWNNYYNKKIRKNLTEKLRSQRSTACSQVKTAIFKVFANKGLPPINNTAKATEITMWKKKPVVLRCFKNLFTEINGNAEESETYMERIIKDAWPKKKNLSDQQISWAILITEIFLDPKNEYIKITEETILPILEKNKEKIKNKEIFKYSPQSSTPGSPAPALESSPVLENSSALESSPASESSPAPESSPALASAPTSAPENSSAFVPTFKNSFALALVPERFFTSERFEKSQSLSEEPPELE</sequence>
<comment type="caution">
    <text evidence="2">The sequence shown here is derived from an EMBL/GenBank/DDBJ whole genome shotgun (WGS) entry which is preliminary data.</text>
</comment>
<protein>
    <submittedName>
        <fullName evidence="2">4385_t:CDS:1</fullName>
    </submittedName>
</protein>
<feature type="compositionally biased region" description="Low complexity" evidence="1">
    <location>
        <begin position="1"/>
        <end position="38"/>
    </location>
</feature>
<dbReference type="EMBL" id="CAJVPY010002766">
    <property type="protein sequence ID" value="CAG8571491.1"/>
    <property type="molecule type" value="Genomic_DNA"/>
</dbReference>
<name>A0A9N9BPC0_9GLOM</name>
<accession>A0A9N9BPC0</accession>
<dbReference type="Proteomes" id="UP000789405">
    <property type="component" value="Unassembled WGS sequence"/>
</dbReference>
<gene>
    <name evidence="2" type="ORF">DERYTH_LOCUS6230</name>
</gene>
<dbReference type="OrthoDB" id="2408226at2759"/>
<organism evidence="2 3">
    <name type="scientific">Dentiscutata erythropus</name>
    <dbReference type="NCBI Taxonomy" id="1348616"/>
    <lineage>
        <taxon>Eukaryota</taxon>
        <taxon>Fungi</taxon>
        <taxon>Fungi incertae sedis</taxon>
        <taxon>Mucoromycota</taxon>
        <taxon>Glomeromycotina</taxon>
        <taxon>Glomeromycetes</taxon>
        <taxon>Diversisporales</taxon>
        <taxon>Gigasporaceae</taxon>
        <taxon>Dentiscutata</taxon>
    </lineage>
</organism>